<comment type="caution">
    <text evidence="1">The sequence shown here is derived from an EMBL/GenBank/DDBJ whole genome shotgun (WGS) entry which is preliminary data.</text>
</comment>
<gene>
    <name evidence="1" type="ORF">M7I_2353</name>
</gene>
<organism evidence="1 2">
    <name type="scientific">Glarea lozoyensis (strain ATCC 74030 / MF5533)</name>
    <dbReference type="NCBI Taxonomy" id="1104152"/>
    <lineage>
        <taxon>Eukaryota</taxon>
        <taxon>Fungi</taxon>
        <taxon>Dikarya</taxon>
        <taxon>Ascomycota</taxon>
        <taxon>Pezizomycotina</taxon>
        <taxon>Leotiomycetes</taxon>
        <taxon>Helotiales</taxon>
        <taxon>Helotiaceae</taxon>
        <taxon>Glarea</taxon>
    </lineage>
</organism>
<accession>H0EIJ4</accession>
<dbReference type="Proteomes" id="UP000005446">
    <property type="component" value="Unassembled WGS sequence"/>
</dbReference>
<dbReference type="EMBL" id="AGUE01000047">
    <property type="protein sequence ID" value="EHL01715.1"/>
    <property type="molecule type" value="Genomic_DNA"/>
</dbReference>
<name>H0EIJ4_GLAL7</name>
<sequence>MKPRNKTSHIGQKKWQQILTTLQTQVILESRPQMDFENV</sequence>
<dbReference type="HOGENOM" id="CLU_3320160_0_0_1"/>
<dbReference type="AlphaFoldDB" id="H0EIJ4"/>
<proteinExistence type="predicted"/>
<dbReference type="InParanoid" id="H0EIJ4"/>
<reference evidence="1 2" key="1">
    <citation type="journal article" date="2012" name="Eukaryot. Cell">
        <title>Genome sequence of the fungus Glarea lozoyensis: the first genome sequence of a species from the Helotiaceae family.</title>
        <authorList>
            <person name="Youssar L."/>
            <person name="Gruening B.A."/>
            <person name="Erxleben A."/>
            <person name="Guenther S."/>
            <person name="Huettel W."/>
        </authorList>
    </citation>
    <scope>NUCLEOTIDE SEQUENCE [LARGE SCALE GENOMIC DNA]</scope>
    <source>
        <strain evidence="2">ATCC 74030 / MF5533</strain>
    </source>
</reference>
<keyword evidence="2" id="KW-1185">Reference proteome</keyword>
<evidence type="ECO:0000313" key="2">
    <source>
        <dbReference type="Proteomes" id="UP000005446"/>
    </source>
</evidence>
<protein>
    <submittedName>
        <fullName evidence="1">Uncharacterized protein</fullName>
    </submittedName>
</protein>
<evidence type="ECO:0000313" key="1">
    <source>
        <dbReference type="EMBL" id="EHL01715.1"/>
    </source>
</evidence>